<gene>
    <name evidence="4" type="ORF">M0R45_025437</name>
</gene>
<dbReference type="AlphaFoldDB" id="A0AAW1WVZ8"/>
<dbReference type="Pfam" id="PF01535">
    <property type="entry name" value="PPR"/>
    <property type="match status" value="2"/>
</dbReference>
<dbReference type="InterPro" id="IPR002885">
    <property type="entry name" value="PPR_rpt"/>
</dbReference>
<comment type="caution">
    <text evidence="4">The sequence shown here is derived from an EMBL/GenBank/DDBJ whole genome shotgun (WGS) entry which is preliminary data.</text>
</comment>
<organism evidence="4 5">
    <name type="scientific">Rubus argutus</name>
    <name type="common">Southern blackberry</name>
    <dbReference type="NCBI Taxonomy" id="59490"/>
    <lineage>
        <taxon>Eukaryota</taxon>
        <taxon>Viridiplantae</taxon>
        <taxon>Streptophyta</taxon>
        <taxon>Embryophyta</taxon>
        <taxon>Tracheophyta</taxon>
        <taxon>Spermatophyta</taxon>
        <taxon>Magnoliopsida</taxon>
        <taxon>eudicotyledons</taxon>
        <taxon>Gunneridae</taxon>
        <taxon>Pentapetalae</taxon>
        <taxon>rosids</taxon>
        <taxon>fabids</taxon>
        <taxon>Rosales</taxon>
        <taxon>Rosaceae</taxon>
        <taxon>Rosoideae</taxon>
        <taxon>Rosoideae incertae sedis</taxon>
        <taxon>Rubus</taxon>
    </lineage>
</organism>
<dbReference type="NCBIfam" id="TIGR00756">
    <property type="entry name" value="PPR"/>
    <property type="match status" value="6"/>
</dbReference>
<dbReference type="InterPro" id="IPR011990">
    <property type="entry name" value="TPR-like_helical_dom_sf"/>
</dbReference>
<feature type="repeat" description="PPR" evidence="3">
    <location>
        <begin position="359"/>
        <end position="393"/>
    </location>
</feature>
<dbReference type="PROSITE" id="PS51375">
    <property type="entry name" value="PPR"/>
    <property type="match status" value="7"/>
</dbReference>
<proteinExistence type="inferred from homology"/>
<comment type="similarity">
    <text evidence="1">Belongs to the PPR family. P subfamily.</text>
</comment>
<evidence type="ECO:0008006" key="6">
    <source>
        <dbReference type="Google" id="ProtNLM"/>
    </source>
</evidence>
<evidence type="ECO:0000256" key="2">
    <source>
        <dbReference type="ARBA" id="ARBA00022737"/>
    </source>
</evidence>
<name>A0AAW1WVZ8_RUBAR</name>
<reference evidence="4 5" key="1">
    <citation type="journal article" date="2023" name="G3 (Bethesda)">
        <title>A chromosome-length genome assembly and annotation of blackberry (Rubus argutus, cv. 'Hillquist').</title>
        <authorList>
            <person name="Bruna T."/>
            <person name="Aryal R."/>
            <person name="Dudchenko O."/>
            <person name="Sargent D.J."/>
            <person name="Mead D."/>
            <person name="Buti M."/>
            <person name="Cavallini A."/>
            <person name="Hytonen T."/>
            <person name="Andres J."/>
            <person name="Pham M."/>
            <person name="Weisz D."/>
            <person name="Mascagni F."/>
            <person name="Usai G."/>
            <person name="Natali L."/>
            <person name="Bassil N."/>
            <person name="Fernandez G.E."/>
            <person name="Lomsadze A."/>
            <person name="Armour M."/>
            <person name="Olukolu B."/>
            <person name="Poorten T."/>
            <person name="Britton C."/>
            <person name="Davik J."/>
            <person name="Ashrafi H."/>
            <person name="Aiden E.L."/>
            <person name="Borodovsky M."/>
            <person name="Worthington M."/>
        </authorList>
    </citation>
    <scope>NUCLEOTIDE SEQUENCE [LARGE SCALE GENOMIC DNA]</scope>
    <source>
        <strain evidence="4">PI 553951</strain>
    </source>
</reference>
<dbReference type="Proteomes" id="UP001457282">
    <property type="component" value="Unassembled WGS sequence"/>
</dbReference>
<dbReference type="PANTHER" id="PTHR47936">
    <property type="entry name" value="PPR_LONG DOMAIN-CONTAINING PROTEIN"/>
    <property type="match status" value="1"/>
</dbReference>
<keyword evidence="5" id="KW-1185">Reference proteome</keyword>
<dbReference type="Pfam" id="PF13041">
    <property type="entry name" value="PPR_2"/>
    <property type="match status" value="3"/>
</dbReference>
<dbReference type="Gene3D" id="1.25.40.10">
    <property type="entry name" value="Tetratricopeptide repeat domain"/>
    <property type="match status" value="5"/>
</dbReference>
<evidence type="ECO:0000313" key="5">
    <source>
        <dbReference type="Proteomes" id="UP001457282"/>
    </source>
</evidence>
<dbReference type="GO" id="GO:0010019">
    <property type="term" value="P:chloroplast-nucleus signaling pathway"/>
    <property type="evidence" value="ECO:0007669"/>
    <property type="project" value="TreeGrafter"/>
</dbReference>
<keyword evidence="2" id="KW-0677">Repeat</keyword>
<feature type="repeat" description="PPR" evidence="3">
    <location>
        <begin position="464"/>
        <end position="498"/>
    </location>
</feature>
<dbReference type="GO" id="GO:0009507">
    <property type="term" value="C:chloroplast"/>
    <property type="evidence" value="ECO:0007669"/>
    <property type="project" value="TreeGrafter"/>
</dbReference>
<evidence type="ECO:0000256" key="1">
    <source>
        <dbReference type="ARBA" id="ARBA00007626"/>
    </source>
</evidence>
<protein>
    <recommendedName>
        <fullName evidence="6">Pentatricopeptide repeat-containing protein</fullName>
    </recommendedName>
</protein>
<evidence type="ECO:0000313" key="4">
    <source>
        <dbReference type="EMBL" id="KAK9928294.1"/>
    </source>
</evidence>
<dbReference type="GO" id="GO:0031930">
    <property type="term" value="P:mitochondria-nucleus signaling pathway"/>
    <property type="evidence" value="ECO:0007669"/>
    <property type="project" value="TreeGrafter"/>
</dbReference>
<dbReference type="EMBL" id="JBEDUW010000005">
    <property type="protein sequence ID" value="KAK9928294.1"/>
    <property type="molecule type" value="Genomic_DNA"/>
</dbReference>
<feature type="repeat" description="PPR" evidence="3">
    <location>
        <begin position="254"/>
        <end position="288"/>
    </location>
</feature>
<feature type="repeat" description="PPR" evidence="3">
    <location>
        <begin position="499"/>
        <end position="533"/>
    </location>
</feature>
<sequence length="534" mass="59748">MHFSMDLRRLPISKPASLFYPIKRPLTGWTFICQRRHEPPHSTSLQPPSPPQPPNQSLLNWVSSILSSPSLDSSKCKSLIPLLCPHEFDRLFYSIRSNVNPKTALHFFYVASQSFKLRFTARSFCVLVHLLIASNLGPSARLLLIRLIDGNVPVLYAIPNSKHIEIAIAMSELNTVSQPALGIQTLDMLIHVYCTQFKNLGFGYAIDVFEFFSNKGAFPSLKTCNFLLSSLVKANELDKSYHVFEVMTRGVSPDVFLFTTAINAYFKGGKVDDAIALFSKMEGLGIAPNVVTYNSVIHGLCQNRRLEAAFHFKEKMIENNENPSFVTYSVLINSLIKLDKFYEANCVLKEMRIKGFVPNEVVYNTLIDGYCTMGNIGEALKIRDDMVSNGATPNSVTLNSLLHGLCKSNQFEHAEQVLDKMLASGLSVNQVVCFSVIHWLCMKSRFDSALKFTTEILLRNFRPSDSLLTTLFVGLCKDGKNSEAMELWFRLLEKGFAANTATSNTLIHGLCESGSIQEVVRLLKAMLERGLALD</sequence>
<feature type="repeat" description="PPR" evidence="3">
    <location>
        <begin position="394"/>
        <end position="428"/>
    </location>
</feature>
<accession>A0AAW1WVZ8</accession>
<evidence type="ECO:0000256" key="3">
    <source>
        <dbReference type="PROSITE-ProRule" id="PRU00708"/>
    </source>
</evidence>
<feature type="repeat" description="PPR" evidence="3">
    <location>
        <begin position="324"/>
        <end position="358"/>
    </location>
</feature>
<feature type="repeat" description="PPR" evidence="3">
    <location>
        <begin position="289"/>
        <end position="323"/>
    </location>
</feature>
<dbReference type="PANTHER" id="PTHR47936:SF1">
    <property type="entry name" value="PENTATRICOPEPTIDE REPEAT-CONTAINING PROTEIN GUN1, CHLOROPLASTIC"/>
    <property type="match status" value="1"/>
</dbReference>